<dbReference type="EMBL" id="SSOP01001211">
    <property type="protein sequence ID" value="KAB5587312.1"/>
    <property type="molecule type" value="Genomic_DNA"/>
</dbReference>
<feature type="region of interest" description="Disordered" evidence="1">
    <location>
        <begin position="68"/>
        <end position="92"/>
    </location>
</feature>
<evidence type="ECO:0000256" key="1">
    <source>
        <dbReference type="SAM" id="MobiDB-lite"/>
    </source>
</evidence>
<comment type="caution">
    <text evidence="2">The sequence shown here is derived from an EMBL/GenBank/DDBJ whole genome shotgun (WGS) entry which is preliminary data.</text>
</comment>
<name>A0A5N5Q5J8_9AGAM</name>
<evidence type="ECO:0000313" key="3">
    <source>
        <dbReference type="Proteomes" id="UP000383932"/>
    </source>
</evidence>
<reference evidence="2 3" key="1">
    <citation type="journal article" date="2019" name="Fungal Biol. Biotechnol.">
        <title>Draft genome sequence of fastidious pathogen Ceratobasidium theobromae, which causes vascular-streak dieback in Theobroma cacao.</title>
        <authorList>
            <person name="Ali S.S."/>
            <person name="Asman A."/>
            <person name="Shao J."/>
            <person name="Firmansyah A.P."/>
            <person name="Susilo A.W."/>
            <person name="Rosmana A."/>
            <person name="McMahon P."/>
            <person name="Junaid M."/>
            <person name="Guest D."/>
            <person name="Kheng T.Y."/>
            <person name="Meinhardt L.W."/>
            <person name="Bailey B.A."/>
        </authorList>
    </citation>
    <scope>NUCLEOTIDE SEQUENCE [LARGE SCALE GENOMIC DNA]</scope>
    <source>
        <strain evidence="2 3">CT2</strain>
    </source>
</reference>
<keyword evidence="3" id="KW-1185">Reference proteome</keyword>
<proteinExistence type="predicted"/>
<evidence type="ECO:0000313" key="2">
    <source>
        <dbReference type="EMBL" id="KAB5587312.1"/>
    </source>
</evidence>
<organism evidence="2 3">
    <name type="scientific">Ceratobasidium theobromae</name>
    <dbReference type="NCBI Taxonomy" id="1582974"/>
    <lineage>
        <taxon>Eukaryota</taxon>
        <taxon>Fungi</taxon>
        <taxon>Dikarya</taxon>
        <taxon>Basidiomycota</taxon>
        <taxon>Agaricomycotina</taxon>
        <taxon>Agaricomycetes</taxon>
        <taxon>Cantharellales</taxon>
        <taxon>Ceratobasidiaceae</taxon>
        <taxon>Ceratobasidium</taxon>
    </lineage>
</organism>
<dbReference type="OrthoDB" id="3236755at2759"/>
<accession>A0A5N5Q5J8</accession>
<feature type="compositionally biased region" description="Basic and acidic residues" evidence="1">
    <location>
        <begin position="81"/>
        <end position="92"/>
    </location>
</feature>
<protein>
    <submittedName>
        <fullName evidence="2">Uncharacterized protein</fullName>
    </submittedName>
</protein>
<gene>
    <name evidence="2" type="ORF">CTheo_9241</name>
</gene>
<sequence>MFLERGPGIESLVDLLHQYLMGDYSKKAVLAKWLDDLVDAAELAANSPDMKRVSKPSAALKCSHEYLEEEAEKTASHKHTKEATADREDVMA</sequence>
<dbReference type="AlphaFoldDB" id="A0A5N5Q5J8"/>
<dbReference type="Proteomes" id="UP000383932">
    <property type="component" value="Unassembled WGS sequence"/>
</dbReference>